<evidence type="ECO:0000259" key="2">
    <source>
        <dbReference type="Pfam" id="PF00561"/>
    </source>
</evidence>
<evidence type="ECO:0000256" key="1">
    <source>
        <dbReference type="SAM" id="Phobius"/>
    </source>
</evidence>
<feature type="non-terminal residue" evidence="3">
    <location>
        <position position="334"/>
    </location>
</feature>
<evidence type="ECO:0000313" key="4">
    <source>
        <dbReference type="Proteomes" id="UP000800041"/>
    </source>
</evidence>
<feature type="domain" description="AB hydrolase-1" evidence="2">
    <location>
        <begin position="137"/>
        <end position="257"/>
    </location>
</feature>
<accession>A0A6G1H6A5</accession>
<keyword evidence="1" id="KW-1133">Transmembrane helix</keyword>
<sequence length="334" mass="37125">VPPVLLPPVVFVGLLLTLWFYKCCMMILFQNKIIYMPSVPPFSRSEKIDDYKGACFGVDWEEVRIKSLDGTRISLCVGRETASEQMGNGQIERDGRRLVVLYLQGNASSLPPRLPGLSRVLREMTSVASKDGHPDPDTTIIALSYRGYWSSRGRASQKGIILDAAAALSWIQSHHPNSKLVIWGQSIGAGVATTAAARYLQQSRSTPEVTRPLPISGLILETPFLSIRSMLATLYPEKWLPYRYLYPFLWNHWDSEKALRAIAEARSGKDIPILLVPAGKDEVVPPEQADILERLVKDLGFKVDRKDAKGALHTEAMARGEGRKAVVGFLRQVA</sequence>
<keyword evidence="1" id="KW-0472">Membrane</keyword>
<dbReference type="AlphaFoldDB" id="A0A6G1H6A5"/>
<protein>
    <submittedName>
        <fullName evidence="3">Alpha/beta-hydrolase</fullName>
    </submittedName>
</protein>
<keyword evidence="1" id="KW-0812">Transmembrane</keyword>
<dbReference type="GO" id="GO:0016020">
    <property type="term" value="C:membrane"/>
    <property type="evidence" value="ECO:0007669"/>
    <property type="project" value="TreeGrafter"/>
</dbReference>
<gene>
    <name evidence="3" type="ORF">K402DRAFT_295567</name>
</gene>
<dbReference type="EMBL" id="ML977148">
    <property type="protein sequence ID" value="KAF1988592.1"/>
    <property type="molecule type" value="Genomic_DNA"/>
</dbReference>
<dbReference type="SUPFAM" id="SSF53474">
    <property type="entry name" value="alpha/beta-Hydrolases"/>
    <property type="match status" value="1"/>
</dbReference>
<dbReference type="InterPro" id="IPR000073">
    <property type="entry name" value="AB_hydrolase_1"/>
</dbReference>
<reference evidence="3" key="1">
    <citation type="journal article" date="2020" name="Stud. Mycol.">
        <title>101 Dothideomycetes genomes: a test case for predicting lifestyles and emergence of pathogens.</title>
        <authorList>
            <person name="Haridas S."/>
            <person name="Albert R."/>
            <person name="Binder M."/>
            <person name="Bloem J."/>
            <person name="Labutti K."/>
            <person name="Salamov A."/>
            <person name="Andreopoulos B."/>
            <person name="Baker S."/>
            <person name="Barry K."/>
            <person name="Bills G."/>
            <person name="Bluhm B."/>
            <person name="Cannon C."/>
            <person name="Castanera R."/>
            <person name="Culley D."/>
            <person name="Daum C."/>
            <person name="Ezra D."/>
            <person name="Gonzalez J."/>
            <person name="Henrissat B."/>
            <person name="Kuo A."/>
            <person name="Liang C."/>
            <person name="Lipzen A."/>
            <person name="Lutzoni F."/>
            <person name="Magnuson J."/>
            <person name="Mondo S."/>
            <person name="Nolan M."/>
            <person name="Ohm R."/>
            <person name="Pangilinan J."/>
            <person name="Park H.-J."/>
            <person name="Ramirez L."/>
            <person name="Alfaro M."/>
            <person name="Sun H."/>
            <person name="Tritt A."/>
            <person name="Yoshinaga Y."/>
            <person name="Zwiers L.-H."/>
            <person name="Turgeon B."/>
            <person name="Goodwin S."/>
            <person name="Spatafora J."/>
            <person name="Crous P."/>
            <person name="Grigoriev I."/>
        </authorList>
    </citation>
    <scope>NUCLEOTIDE SEQUENCE</scope>
    <source>
        <strain evidence="3">CBS 113979</strain>
    </source>
</reference>
<dbReference type="PANTHER" id="PTHR12277">
    <property type="entry name" value="ALPHA/BETA HYDROLASE DOMAIN-CONTAINING PROTEIN"/>
    <property type="match status" value="1"/>
</dbReference>
<dbReference type="Proteomes" id="UP000800041">
    <property type="component" value="Unassembled WGS sequence"/>
</dbReference>
<dbReference type="InterPro" id="IPR029058">
    <property type="entry name" value="AB_hydrolase_fold"/>
</dbReference>
<organism evidence="3 4">
    <name type="scientific">Aulographum hederae CBS 113979</name>
    <dbReference type="NCBI Taxonomy" id="1176131"/>
    <lineage>
        <taxon>Eukaryota</taxon>
        <taxon>Fungi</taxon>
        <taxon>Dikarya</taxon>
        <taxon>Ascomycota</taxon>
        <taxon>Pezizomycotina</taxon>
        <taxon>Dothideomycetes</taxon>
        <taxon>Pleosporomycetidae</taxon>
        <taxon>Aulographales</taxon>
        <taxon>Aulographaceae</taxon>
    </lineage>
</organism>
<dbReference type="Pfam" id="PF00561">
    <property type="entry name" value="Abhydrolase_1"/>
    <property type="match status" value="1"/>
</dbReference>
<dbReference type="PANTHER" id="PTHR12277:SF64">
    <property type="entry name" value="SUPERFAMILY HYDROLASE, PUTATIVE (AFU_ORTHOLOGUE AFUA_3G01760)-RELATED"/>
    <property type="match status" value="1"/>
</dbReference>
<keyword evidence="3" id="KW-0378">Hydrolase</keyword>
<name>A0A6G1H6A5_9PEZI</name>
<dbReference type="Gene3D" id="3.40.50.1820">
    <property type="entry name" value="alpha/beta hydrolase"/>
    <property type="match status" value="1"/>
</dbReference>
<dbReference type="OrthoDB" id="10249433at2759"/>
<dbReference type="GO" id="GO:0008474">
    <property type="term" value="F:palmitoyl-(protein) hydrolase activity"/>
    <property type="evidence" value="ECO:0007669"/>
    <property type="project" value="TreeGrafter"/>
</dbReference>
<keyword evidence="4" id="KW-1185">Reference proteome</keyword>
<feature type="transmembrane region" description="Helical" evidence="1">
    <location>
        <begin position="6"/>
        <end position="29"/>
    </location>
</feature>
<proteinExistence type="predicted"/>
<feature type="non-terminal residue" evidence="3">
    <location>
        <position position="1"/>
    </location>
</feature>
<evidence type="ECO:0000313" key="3">
    <source>
        <dbReference type="EMBL" id="KAF1988592.1"/>
    </source>
</evidence>